<gene>
    <name evidence="3" type="ORF">BGX16_1838</name>
</gene>
<dbReference type="GO" id="GO:0005737">
    <property type="term" value="C:cytoplasm"/>
    <property type="evidence" value="ECO:0007669"/>
    <property type="project" value="TreeGrafter"/>
</dbReference>
<accession>A0A2M9A7Y8</accession>
<evidence type="ECO:0000259" key="2">
    <source>
        <dbReference type="Pfam" id="PF12850"/>
    </source>
</evidence>
<dbReference type="OrthoDB" id="9813918at2"/>
<evidence type="ECO:0000256" key="1">
    <source>
        <dbReference type="ARBA" id="ARBA00008950"/>
    </source>
</evidence>
<dbReference type="InterPro" id="IPR050126">
    <property type="entry name" value="Ap4A_hydrolase"/>
</dbReference>
<dbReference type="InterPro" id="IPR024654">
    <property type="entry name" value="Calcineurin-like_PHP_lpxH"/>
</dbReference>
<dbReference type="Pfam" id="PF12850">
    <property type="entry name" value="Metallophos_2"/>
    <property type="match status" value="1"/>
</dbReference>
<name>A0A2M9A7Y8_9BACT</name>
<evidence type="ECO:0000313" key="3">
    <source>
        <dbReference type="EMBL" id="PJJ41835.1"/>
    </source>
</evidence>
<dbReference type="InterPro" id="IPR011152">
    <property type="entry name" value="Pesterase_MJ0912"/>
</dbReference>
<keyword evidence="4" id="KW-1185">Reference proteome</keyword>
<feature type="domain" description="Calcineurin-like phosphoesterase" evidence="2">
    <location>
        <begin position="1"/>
        <end position="205"/>
    </location>
</feature>
<dbReference type="PIRSF" id="PIRSF000883">
    <property type="entry name" value="Pesterase_MJ0912"/>
    <property type="match status" value="1"/>
</dbReference>
<proteinExistence type="inferred from homology"/>
<reference evidence="3 4" key="1">
    <citation type="submission" date="2017-11" db="EMBL/GenBank/DDBJ databases">
        <title>Animal gut microbial communities from fecal samples from Wisconsin, USA.</title>
        <authorList>
            <person name="Neumann A."/>
        </authorList>
    </citation>
    <scope>NUCLEOTIDE SEQUENCE [LARGE SCALE GENOMIC DNA]</scope>
    <source>
        <strain evidence="3 4">UWS3</strain>
    </source>
</reference>
<protein>
    <submittedName>
        <fullName evidence="3">Putative phosphodiesterase</fullName>
    </submittedName>
</protein>
<comment type="similarity">
    <text evidence="1">Belongs to the metallophosphoesterase superfamily. YfcE family.</text>
</comment>
<organism evidence="3 4">
    <name type="scientific">Hallerella succinigenes</name>
    <dbReference type="NCBI Taxonomy" id="1896222"/>
    <lineage>
        <taxon>Bacteria</taxon>
        <taxon>Pseudomonadati</taxon>
        <taxon>Fibrobacterota</taxon>
        <taxon>Fibrobacteria</taxon>
        <taxon>Fibrobacterales</taxon>
        <taxon>Fibrobacteraceae</taxon>
        <taxon>Hallerella</taxon>
    </lineage>
</organism>
<dbReference type="RefSeq" id="WP_100425758.1">
    <property type="nucleotide sequence ID" value="NZ_JAQXKX010000040.1"/>
</dbReference>
<evidence type="ECO:0000313" key="4">
    <source>
        <dbReference type="Proteomes" id="UP000231134"/>
    </source>
</evidence>
<dbReference type="PANTHER" id="PTHR42850">
    <property type="entry name" value="METALLOPHOSPHOESTERASE"/>
    <property type="match status" value="1"/>
</dbReference>
<dbReference type="InterPro" id="IPR029052">
    <property type="entry name" value="Metallo-depent_PP-like"/>
</dbReference>
<dbReference type="PANTHER" id="PTHR42850:SF2">
    <property type="entry name" value="BLL5683 PROTEIN"/>
    <property type="match status" value="1"/>
</dbReference>
<dbReference type="EMBL" id="PGEX01000001">
    <property type="protein sequence ID" value="PJJ41835.1"/>
    <property type="molecule type" value="Genomic_DNA"/>
</dbReference>
<dbReference type="CDD" id="cd00838">
    <property type="entry name" value="MPP_superfamily"/>
    <property type="match status" value="1"/>
</dbReference>
<comment type="caution">
    <text evidence="3">The sequence shown here is derived from an EMBL/GenBank/DDBJ whole genome shotgun (WGS) entry which is preliminary data.</text>
</comment>
<dbReference type="Proteomes" id="UP000231134">
    <property type="component" value="Unassembled WGS sequence"/>
</dbReference>
<dbReference type="GO" id="GO:0016791">
    <property type="term" value="F:phosphatase activity"/>
    <property type="evidence" value="ECO:0007669"/>
    <property type="project" value="TreeGrafter"/>
</dbReference>
<dbReference type="AlphaFoldDB" id="A0A2M9A7Y8"/>
<dbReference type="SUPFAM" id="SSF56300">
    <property type="entry name" value="Metallo-dependent phosphatases"/>
    <property type="match status" value="1"/>
</dbReference>
<dbReference type="Gene3D" id="3.60.21.10">
    <property type="match status" value="1"/>
</dbReference>
<sequence>MLYGIYSDIHANLPALEVVLESMKAHGVERRVCLGDIVGYGAHPNECVALVKENADICILGNHDSVAIQWDSDTGFNPYAKRAIEWTQNALTPESKEYLCSLPYVFEENDICFVHASPMSPADWIYITDLEDALDAFDHFGERHCFVGHTHSPVIVAMRDGEIPKVIETGSYVLEDGERLLMNVGSVGQPRDRDPRASYCLYDSEKHSVNLVRLNYDISLTQKAMRDVGMPDFLVERLELGR</sequence>